<name>A0ABV9MRN9_9ENTE</name>
<proteinExistence type="inferred from homology"/>
<evidence type="ECO:0000313" key="5">
    <source>
        <dbReference type="Proteomes" id="UP001595969"/>
    </source>
</evidence>
<evidence type="ECO:0000256" key="2">
    <source>
        <dbReference type="ARBA" id="ARBA00022448"/>
    </source>
</evidence>
<accession>A0ABV9MRN9</accession>
<evidence type="ECO:0000256" key="1">
    <source>
        <dbReference type="ARBA" id="ARBA00008520"/>
    </source>
</evidence>
<dbReference type="EMBL" id="JBHSGS010000014">
    <property type="protein sequence ID" value="MFC4718657.1"/>
    <property type="molecule type" value="Genomic_DNA"/>
</dbReference>
<gene>
    <name evidence="4" type="ORF">ACFO5I_02715</name>
</gene>
<comment type="caution">
    <text evidence="4">The sequence shown here is derived from an EMBL/GenBank/DDBJ whole genome shotgun (WGS) entry which is preliminary data.</text>
</comment>
<dbReference type="InterPro" id="IPR006059">
    <property type="entry name" value="SBP"/>
</dbReference>
<sequence>MLRRILLLILLIPLFLVGCSSSNESSKVTLEFWTTTAEAETTALLDIVEKFEKQHPSIKVDVKEVEFGKAQNQFKTATLSNQAPDILRSDIAWTTEFADLDILLPLDDKVSEKDKEDYFDSAFKYNMYEDHIYGIPMVTDSPALIYNKRMLAEAGFNEAPKTMDELLMMSKALTNENQYGVFISPDSYYALPYVWAFGGGMISDDMEILINNEGSRNGINFMQKLMNEKVVQPELQFDNWNQAMMDDFKTGKVAMIINGPWATTDILGGAEFKNAENLGIAPVPAGPAGQDSPVGGHNLVISKYSQAPDEAYQFIEFLNNRENQAHLAKELGILPTRQSAYEDAELLENQIFQGFKSQLEVATSLPVIPEGPLLLNDFSAYLPKILLKEISTEEGLNRIGDSWEYLIN</sequence>
<keyword evidence="3" id="KW-0732">Signal</keyword>
<organism evidence="4 5">
    <name type="scientific">Enterococcus lemanii</name>
    <dbReference type="NCBI Taxonomy" id="1159752"/>
    <lineage>
        <taxon>Bacteria</taxon>
        <taxon>Bacillati</taxon>
        <taxon>Bacillota</taxon>
        <taxon>Bacilli</taxon>
        <taxon>Lactobacillales</taxon>
        <taxon>Enterococcaceae</taxon>
        <taxon>Enterococcus</taxon>
    </lineage>
</organism>
<dbReference type="PANTHER" id="PTHR30061">
    <property type="entry name" value="MALTOSE-BINDING PERIPLASMIC PROTEIN"/>
    <property type="match status" value="1"/>
</dbReference>
<dbReference type="PROSITE" id="PS51257">
    <property type="entry name" value="PROKAR_LIPOPROTEIN"/>
    <property type="match status" value="1"/>
</dbReference>
<keyword evidence="5" id="KW-1185">Reference proteome</keyword>
<evidence type="ECO:0000313" key="4">
    <source>
        <dbReference type="EMBL" id="MFC4718657.1"/>
    </source>
</evidence>
<dbReference type="Gene3D" id="3.40.190.10">
    <property type="entry name" value="Periplasmic binding protein-like II"/>
    <property type="match status" value="2"/>
</dbReference>
<reference evidence="5" key="1">
    <citation type="journal article" date="2019" name="Int. J. Syst. Evol. Microbiol.">
        <title>The Global Catalogue of Microorganisms (GCM) 10K type strain sequencing project: providing services to taxonomists for standard genome sequencing and annotation.</title>
        <authorList>
            <consortium name="The Broad Institute Genomics Platform"/>
            <consortium name="The Broad Institute Genome Sequencing Center for Infectious Disease"/>
            <person name="Wu L."/>
            <person name="Ma J."/>
        </authorList>
    </citation>
    <scope>NUCLEOTIDE SEQUENCE [LARGE SCALE GENOMIC DNA]</scope>
    <source>
        <strain evidence="5">CGMCC 1.19032</strain>
    </source>
</reference>
<comment type="similarity">
    <text evidence="1">Belongs to the bacterial solute-binding protein 1 family.</text>
</comment>
<protein>
    <submittedName>
        <fullName evidence="4">Extracellular solute-binding protein</fullName>
    </submittedName>
</protein>
<evidence type="ECO:0000256" key="3">
    <source>
        <dbReference type="ARBA" id="ARBA00022729"/>
    </source>
</evidence>
<dbReference type="PANTHER" id="PTHR30061:SF50">
    <property type="entry name" value="MALTOSE_MALTODEXTRIN-BINDING PERIPLASMIC PROTEIN"/>
    <property type="match status" value="1"/>
</dbReference>
<dbReference type="RefSeq" id="WP_204655181.1">
    <property type="nucleotide sequence ID" value="NZ_JAFBFD010000067.1"/>
</dbReference>
<dbReference type="Proteomes" id="UP001595969">
    <property type="component" value="Unassembled WGS sequence"/>
</dbReference>
<keyword evidence="2" id="KW-0813">Transport</keyword>
<dbReference type="InterPro" id="IPR006061">
    <property type="entry name" value="SBP_1_CS"/>
</dbReference>
<dbReference type="PROSITE" id="PS01037">
    <property type="entry name" value="SBP_BACTERIAL_1"/>
    <property type="match status" value="1"/>
</dbReference>
<dbReference type="SUPFAM" id="SSF53850">
    <property type="entry name" value="Periplasmic binding protein-like II"/>
    <property type="match status" value="1"/>
</dbReference>
<dbReference type="Pfam" id="PF13416">
    <property type="entry name" value="SBP_bac_8"/>
    <property type="match status" value="1"/>
</dbReference>